<protein>
    <submittedName>
        <fullName evidence="1">Uncharacterized protein</fullName>
    </submittedName>
</protein>
<proteinExistence type="predicted"/>
<dbReference type="EMBL" id="BBXM02000003">
    <property type="protein sequence ID" value="GIC87632.1"/>
    <property type="molecule type" value="Genomic_DNA"/>
</dbReference>
<dbReference type="RefSeq" id="XP_043144898.1">
    <property type="nucleotide sequence ID" value="XM_043288963.1"/>
</dbReference>
<evidence type="ECO:0000313" key="2">
    <source>
        <dbReference type="Proteomes" id="UP000036893"/>
    </source>
</evidence>
<dbReference type="GeneID" id="66991494"/>
<organism evidence="1 2">
    <name type="scientific">Aspergillus udagawae</name>
    <dbReference type="NCBI Taxonomy" id="91492"/>
    <lineage>
        <taxon>Eukaryota</taxon>
        <taxon>Fungi</taxon>
        <taxon>Dikarya</taxon>
        <taxon>Ascomycota</taxon>
        <taxon>Pezizomycotina</taxon>
        <taxon>Eurotiomycetes</taxon>
        <taxon>Eurotiomycetidae</taxon>
        <taxon>Eurotiales</taxon>
        <taxon>Aspergillaceae</taxon>
        <taxon>Aspergillus</taxon>
        <taxon>Aspergillus subgen. Fumigati</taxon>
    </lineage>
</organism>
<accession>A0A8E0QLT3</accession>
<comment type="caution">
    <text evidence="1">The sequence shown here is derived from an EMBL/GenBank/DDBJ whole genome shotgun (WGS) entry which is preliminary data.</text>
</comment>
<reference evidence="1" key="2">
    <citation type="submission" date="2021-01" db="EMBL/GenBank/DDBJ databases">
        <title>Pan-genome distribution and transcriptional activeness of fungal secondary metabolism genes in Aspergillus section Fumigati.</title>
        <authorList>
            <person name="Takahashi H."/>
            <person name="Umemura M."/>
            <person name="Ninomiya A."/>
            <person name="Kusuya Y."/>
            <person name="Urayama S."/>
            <person name="Shimizu M."/>
            <person name="Watanabe A."/>
            <person name="Kamei K."/>
            <person name="Yaguchi T."/>
            <person name="Hagiwara D."/>
        </authorList>
    </citation>
    <scope>NUCLEOTIDE SEQUENCE</scope>
    <source>
        <strain evidence="1">IFM 46973</strain>
    </source>
</reference>
<evidence type="ECO:0000313" key="1">
    <source>
        <dbReference type="EMBL" id="GIC87632.1"/>
    </source>
</evidence>
<dbReference type="Proteomes" id="UP000036893">
    <property type="component" value="Unassembled WGS sequence"/>
</dbReference>
<reference evidence="1" key="1">
    <citation type="journal article" date="2015" name="Genome Announc.">
        <title>Draft Genome Sequence of the Pathogenic Filamentous Fungus Aspergillus udagawae Strain IFM 46973T.</title>
        <authorList>
            <person name="Kusuya Y."/>
            <person name="Takahashi-Nakaguchi A."/>
            <person name="Takahashi H."/>
            <person name="Yaguchi T."/>
        </authorList>
    </citation>
    <scope>NUCLEOTIDE SEQUENCE</scope>
    <source>
        <strain evidence="1">IFM 46973</strain>
    </source>
</reference>
<name>A0A8E0QLT3_9EURO</name>
<dbReference type="AlphaFoldDB" id="A0A8E0QLT3"/>
<sequence>MKLPNSLYIIVPKSYDSFGGTDGVLIKNDDDEAQFSAIGSKETKWFILNVRHISGSSDQYHIYDGPHEKVLYSDYSDQLPTFESLDDVDTSDAKSKWIIKKKDETEFGQPICKVKNAGTGNTLGGDLLEFRLAGRYMSLLEAKRSLIVEDYASRMRQLLDSIAKSNATGIPLSEYVSRLAQVGLENLKDPRFTGLSR</sequence>
<gene>
    <name evidence="1" type="ORF">Aud_004018</name>
</gene>